<evidence type="ECO:0000313" key="3">
    <source>
        <dbReference type="Proteomes" id="UP000250235"/>
    </source>
</evidence>
<dbReference type="Proteomes" id="UP000250235">
    <property type="component" value="Unassembled WGS sequence"/>
</dbReference>
<feature type="compositionally biased region" description="Polar residues" evidence="1">
    <location>
        <begin position="57"/>
        <end position="74"/>
    </location>
</feature>
<accession>A0A2Z7DGA8</accession>
<dbReference type="AlphaFoldDB" id="A0A2Z7DGA8"/>
<dbReference type="EMBL" id="KQ986775">
    <property type="protein sequence ID" value="KZV58403.1"/>
    <property type="molecule type" value="Genomic_DNA"/>
</dbReference>
<evidence type="ECO:0000313" key="2">
    <source>
        <dbReference type="EMBL" id="KZV58403.1"/>
    </source>
</evidence>
<organism evidence="2 3">
    <name type="scientific">Dorcoceras hygrometricum</name>
    <dbReference type="NCBI Taxonomy" id="472368"/>
    <lineage>
        <taxon>Eukaryota</taxon>
        <taxon>Viridiplantae</taxon>
        <taxon>Streptophyta</taxon>
        <taxon>Embryophyta</taxon>
        <taxon>Tracheophyta</taxon>
        <taxon>Spermatophyta</taxon>
        <taxon>Magnoliopsida</taxon>
        <taxon>eudicotyledons</taxon>
        <taxon>Gunneridae</taxon>
        <taxon>Pentapetalae</taxon>
        <taxon>asterids</taxon>
        <taxon>lamiids</taxon>
        <taxon>Lamiales</taxon>
        <taxon>Gesneriaceae</taxon>
        <taxon>Didymocarpoideae</taxon>
        <taxon>Trichosporeae</taxon>
        <taxon>Loxocarpinae</taxon>
        <taxon>Dorcoceras</taxon>
    </lineage>
</organism>
<feature type="compositionally biased region" description="Polar residues" evidence="1">
    <location>
        <begin position="1"/>
        <end position="13"/>
    </location>
</feature>
<feature type="region of interest" description="Disordered" evidence="1">
    <location>
        <begin position="1"/>
        <end position="74"/>
    </location>
</feature>
<sequence length="176" mass="19157">MNSKGTAQVTEANQLPPATAVTAGEHPNLNPKAETSGRTNGCHSTKKSATSKSSPSRNNQSLHFSSHTQNDAAPTNQNDVVALHQLVPNTLRNNQQLVTLNNPDASLIPDAISKTLRFNLSKRRRVAPTTSSLNPQLVTQTQHISQNFAPAASSNHQKHNYCQTQRRHAHVISTDF</sequence>
<gene>
    <name evidence="2" type="ORF">F511_30561</name>
</gene>
<keyword evidence="3" id="KW-1185">Reference proteome</keyword>
<reference evidence="2 3" key="1">
    <citation type="journal article" date="2015" name="Proc. Natl. Acad. Sci. U.S.A.">
        <title>The resurrection genome of Boea hygrometrica: A blueprint for survival of dehydration.</title>
        <authorList>
            <person name="Xiao L."/>
            <person name="Yang G."/>
            <person name="Zhang L."/>
            <person name="Yang X."/>
            <person name="Zhao S."/>
            <person name="Ji Z."/>
            <person name="Zhou Q."/>
            <person name="Hu M."/>
            <person name="Wang Y."/>
            <person name="Chen M."/>
            <person name="Xu Y."/>
            <person name="Jin H."/>
            <person name="Xiao X."/>
            <person name="Hu G."/>
            <person name="Bao F."/>
            <person name="Hu Y."/>
            <person name="Wan P."/>
            <person name="Li L."/>
            <person name="Deng X."/>
            <person name="Kuang T."/>
            <person name="Xiang C."/>
            <person name="Zhu J.K."/>
            <person name="Oliver M.J."/>
            <person name="He Y."/>
        </authorList>
    </citation>
    <scope>NUCLEOTIDE SEQUENCE [LARGE SCALE GENOMIC DNA]</scope>
    <source>
        <strain evidence="3">cv. XS01</strain>
    </source>
</reference>
<feature type="compositionally biased region" description="Low complexity" evidence="1">
    <location>
        <begin position="47"/>
        <end position="56"/>
    </location>
</feature>
<name>A0A2Z7DGA8_9LAMI</name>
<proteinExistence type="predicted"/>
<evidence type="ECO:0000256" key="1">
    <source>
        <dbReference type="SAM" id="MobiDB-lite"/>
    </source>
</evidence>
<protein>
    <submittedName>
        <fullName evidence="2">Uncharacterized protein</fullName>
    </submittedName>
</protein>